<keyword evidence="3" id="KW-1185">Reference proteome</keyword>
<comment type="caution">
    <text evidence="2">The sequence shown here is derived from an EMBL/GenBank/DDBJ whole genome shotgun (WGS) entry which is preliminary data.</text>
</comment>
<dbReference type="InterPro" id="IPR036291">
    <property type="entry name" value="NAD(P)-bd_dom_sf"/>
</dbReference>
<protein>
    <submittedName>
        <fullName evidence="2">NRPS-like enzyme</fullName>
    </submittedName>
</protein>
<gene>
    <name evidence="2" type="ORF">ISF_01960</name>
</gene>
<evidence type="ECO:0000313" key="2">
    <source>
        <dbReference type="EMBL" id="OAA71409.1"/>
    </source>
</evidence>
<dbReference type="OrthoDB" id="408177at2759"/>
<dbReference type="GeneID" id="30018252"/>
<name>A0A162MVW7_CORFA</name>
<dbReference type="Gene3D" id="3.40.50.720">
    <property type="entry name" value="NAD(P)-binding Rossmann-like Domain"/>
    <property type="match status" value="1"/>
</dbReference>
<evidence type="ECO:0000313" key="3">
    <source>
        <dbReference type="Proteomes" id="UP000076744"/>
    </source>
</evidence>
<organism evidence="2 3">
    <name type="scientific">Cordyceps fumosorosea (strain ARSEF 2679)</name>
    <name type="common">Isaria fumosorosea</name>
    <dbReference type="NCBI Taxonomy" id="1081104"/>
    <lineage>
        <taxon>Eukaryota</taxon>
        <taxon>Fungi</taxon>
        <taxon>Dikarya</taxon>
        <taxon>Ascomycota</taxon>
        <taxon>Pezizomycotina</taxon>
        <taxon>Sordariomycetes</taxon>
        <taxon>Hypocreomycetidae</taxon>
        <taxon>Hypocreales</taxon>
        <taxon>Cordycipitaceae</taxon>
        <taxon>Cordyceps</taxon>
    </lineage>
</organism>
<dbReference type="AlphaFoldDB" id="A0A162MVW7"/>
<accession>A0A162MVW7</accession>
<dbReference type="Pfam" id="PF07993">
    <property type="entry name" value="NAD_binding_4"/>
    <property type="match status" value="1"/>
</dbReference>
<reference evidence="2 3" key="1">
    <citation type="journal article" date="2016" name="Genome Biol. Evol.">
        <title>Divergent and convergent evolution of fungal pathogenicity.</title>
        <authorList>
            <person name="Shang Y."/>
            <person name="Xiao G."/>
            <person name="Zheng P."/>
            <person name="Cen K."/>
            <person name="Zhan S."/>
            <person name="Wang C."/>
        </authorList>
    </citation>
    <scope>NUCLEOTIDE SEQUENCE [LARGE SCALE GENOMIC DNA]</scope>
    <source>
        <strain evidence="2 3">ARSEF 2679</strain>
    </source>
</reference>
<evidence type="ECO:0000259" key="1">
    <source>
        <dbReference type="Pfam" id="PF07993"/>
    </source>
</evidence>
<dbReference type="SUPFAM" id="SSF51735">
    <property type="entry name" value="NAD(P)-binding Rossmann-fold domains"/>
    <property type="match status" value="1"/>
</dbReference>
<dbReference type="InterPro" id="IPR013120">
    <property type="entry name" value="FAR_NAD-bd"/>
</dbReference>
<proteinExistence type="predicted"/>
<sequence>MVMMRRGLPCAVHRLGFAIGDSRTGTGNPNDFVSRMLVGFIRMGSMPLLRDQCFEFVTLDHVLDAVTHTAASKENLSRCFNIVSPDESRPITIEEIGPLLRGAGYPVRVLGYDAWLEEVLGMQLPDGALACMLPVLQERVMGRLTRVGDATNTARATADRPDIQFIKFTPDILLRYIEFWNRKKVFSIPLPGEPCA</sequence>
<feature type="domain" description="Thioester reductase (TE)" evidence="1">
    <location>
        <begin position="5"/>
        <end position="65"/>
    </location>
</feature>
<dbReference type="STRING" id="1081104.A0A162MVW7"/>
<dbReference type="RefSeq" id="XP_018707290.1">
    <property type="nucleotide sequence ID" value="XM_018845567.1"/>
</dbReference>
<dbReference type="Proteomes" id="UP000076744">
    <property type="component" value="Unassembled WGS sequence"/>
</dbReference>
<dbReference type="EMBL" id="AZHB01000003">
    <property type="protein sequence ID" value="OAA71409.1"/>
    <property type="molecule type" value="Genomic_DNA"/>
</dbReference>